<protein>
    <submittedName>
        <fullName evidence="1">Uncharacterized protein</fullName>
    </submittedName>
</protein>
<dbReference type="AlphaFoldDB" id="A0A078A1C6"/>
<gene>
    <name evidence="1" type="primary">Contig15768.g16807</name>
    <name evidence="1" type="ORF">STYLEM_5052</name>
</gene>
<evidence type="ECO:0000313" key="2">
    <source>
        <dbReference type="Proteomes" id="UP000039865"/>
    </source>
</evidence>
<accession>A0A078A1C6</accession>
<dbReference type="Proteomes" id="UP000039865">
    <property type="component" value="Unassembled WGS sequence"/>
</dbReference>
<name>A0A078A1C6_STYLE</name>
<sequence length="341" mass="38822">MKNCFDKFFNCCGSSDSNQLEQLADQAMAPVKNSQREDNIAQKVIQDANKALSNRNQKVQVQTNSQLINQNTKQDENVFYSKLKDTGSIQGNNKDYKIDKQLDERLNTLTEKEKLQKLQQQNKQQVIPNGQHLNIGNVNIQVALNDQRIATQNSNSPRKAGSIIERYLEEQKKVDNVLLLDDMRHSESYLKLQQNPAQFFMQSNRLGVDRPPNNGGSVSSVSASDIANQKLASELKDLQQNEKSQQALDQKGAVRPVINDDQPSNIQQVVHHSQHEYQHIWRMNDNEREANNQLGRSINLNGQNSNTSPKQLIQGSYNKQAITDTNQRVNMIKNNLQNNLF</sequence>
<keyword evidence="2" id="KW-1185">Reference proteome</keyword>
<reference evidence="1 2" key="1">
    <citation type="submission" date="2014-06" db="EMBL/GenBank/DDBJ databases">
        <authorList>
            <person name="Swart Estienne"/>
        </authorList>
    </citation>
    <scope>NUCLEOTIDE SEQUENCE [LARGE SCALE GENOMIC DNA]</scope>
    <source>
        <strain evidence="1 2">130c</strain>
    </source>
</reference>
<evidence type="ECO:0000313" key="1">
    <source>
        <dbReference type="EMBL" id="CDW76056.1"/>
    </source>
</evidence>
<dbReference type="EMBL" id="CCKQ01004905">
    <property type="protein sequence ID" value="CDW76056.1"/>
    <property type="molecule type" value="Genomic_DNA"/>
</dbReference>
<proteinExistence type="predicted"/>
<dbReference type="InParanoid" id="A0A078A1C6"/>
<organism evidence="1 2">
    <name type="scientific">Stylonychia lemnae</name>
    <name type="common">Ciliate</name>
    <dbReference type="NCBI Taxonomy" id="5949"/>
    <lineage>
        <taxon>Eukaryota</taxon>
        <taxon>Sar</taxon>
        <taxon>Alveolata</taxon>
        <taxon>Ciliophora</taxon>
        <taxon>Intramacronucleata</taxon>
        <taxon>Spirotrichea</taxon>
        <taxon>Stichotrichia</taxon>
        <taxon>Sporadotrichida</taxon>
        <taxon>Oxytrichidae</taxon>
        <taxon>Stylonychinae</taxon>
        <taxon>Stylonychia</taxon>
    </lineage>
</organism>